<dbReference type="EMBL" id="JBJKBG010000008">
    <property type="protein sequence ID" value="KAL3729073.1"/>
    <property type="molecule type" value="Genomic_DNA"/>
</dbReference>
<sequence length="79" mass="8526">PSTALAPPMPATCEPSLLHRRSVDPASHCRYASTKSELEQTAALFEPHLQQIAKLAVLISLDDYVIADRCSPLPDAVVT</sequence>
<evidence type="ECO:0000313" key="1">
    <source>
        <dbReference type="EMBL" id="KAL3729073.1"/>
    </source>
</evidence>
<comment type="caution">
    <text evidence="1">The sequence shown here is derived from an EMBL/GenBank/DDBJ whole genome shotgun (WGS) entry which is preliminary data.</text>
</comment>
<keyword evidence="2" id="KW-1185">Reference proteome</keyword>
<name>A0ABD3JNQ1_EUCGL</name>
<gene>
    <name evidence="1" type="ORF">ACJRO7_033644</name>
</gene>
<proteinExistence type="predicted"/>
<organism evidence="1 2">
    <name type="scientific">Eucalyptus globulus</name>
    <name type="common">Tasmanian blue gum</name>
    <dbReference type="NCBI Taxonomy" id="34317"/>
    <lineage>
        <taxon>Eukaryota</taxon>
        <taxon>Viridiplantae</taxon>
        <taxon>Streptophyta</taxon>
        <taxon>Embryophyta</taxon>
        <taxon>Tracheophyta</taxon>
        <taxon>Spermatophyta</taxon>
        <taxon>Magnoliopsida</taxon>
        <taxon>eudicotyledons</taxon>
        <taxon>Gunneridae</taxon>
        <taxon>Pentapetalae</taxon>
        <taxon>rosids</taxon>
        <taxon>malvids</taxon>
        <taxon>Myrtales</taxon>
        <taxon>Myrtaceae</taxon>
        <taxon>Myrtoideae</taxon>
        <taxon>Eucalypteae</taxon>
        <taxon>Eucalyptus</taxon>
    </lineage>
</organism>
<dbReference type="Proteomes" id="UP001634007">
    <property type="component" value="Unassembled WGS sequence"/>
</dbReference>
<accession>A0ABD3JNQ1</accession>
<protein>
    <submittedName>
        <fullName evidence="1">Uncharacterized protein</fullName>
    </submittedName>
</protein>
<evidence type="ECO:0000313" key="2">
    <source>
        <dbReference type="Proteomes" id="UP001634007"/>
    </source>
</evidence>
<reference evidence="1 2" key="1">
    <citation type="submission" date="2024-11" db="EMBL/GenBank/DDBJ databases">
        <title>Chromosome-level genome assembly of Eucalyptus globulus Labill. provides insights into its genome evolution.</title>
        <authorList>
            <person name="Li X."/>
        </authorList>
    </citation>
    <scope>NUCLEOTIDE SEQUENCE [LARGE SCALE GENOMIC DNA]</scope>
    <source>
        <strain evidence="1">CL2024</strain>
        <tissue evidence="1">Fresh tender leaves</tissue>
    </source>
</reference>
<dbReference type="AlphaFoldDB" id="A0ABD3JNQ1"/>
<feature type="non-terminal residue" evidence="1">
    <location>
        <position position="1"/>
    </location>
</feature>